<protein>
    <submittedName>
        <fullName evidence="7">(malaria parasite P. vivax) hypothetical protein</fullName>
    </submittedName>
</protein>
<comment type="caution">
    <text evidence="7">The sequence shown here is derived from an EMBL/GenBank/DDBJ whole genome shotgun (WGS) entry which is preliminary data.</text>
</comment>
<feature type="transmembrane region" description="Helical" evidence="6">
    <location>
        <begin position="318"/>
        <end position="341"/>
    </location>
</feature>
<feature type="transmembrane region" description="Helical" evidence="6">
    <location>
        <begin position="207"/>
        <end position="224"/>
    </location>
</feature>
<comment type="subcellular location">
    <subcellularLocation>
        <location evidence="1">Membrane</location>
        <topology evidence="1">Multi-pass membrane protein</topology>
    </subcellularLocation>
</comment>
<evidence type="ECO:0000256" key="2">
    <source>
        <dbReference type="ARBA" id="ARBA00022692"/>
    </source>
</evidence>
<evidence type="ECO:0000256" key="6">
    <source>
        <dbReference type="SAM" id="Phobius"/>
    </source>
</evidence>
<feature type="transmembrane region" description="Helical" evidence="6">
    <location>
        <begin position="559"/>
        <end position="579"/>
    </location>
</feature>
<dbReference type="EMBL" id="CAJZCX010000008">
    <property type="protein sequence ID" value="CAG9477982.1"/>
    <property type="molecule type" value="Genomic_DNA"/>
</dbReference>
<dbReference type="PANTHER" id="PTHR20661">
    <property type="entry name" value="PHOSPHATIDYLINOSITOL-GLYCAN BIOSYNTHESIS CLASS W PROTEIN"/>
    <property type="match status" value="1"/>
</dbReference>
<sequence>MAHLNLLVYLIMCPFNVRHMLDAPSFPFRLGSKAASGETFTYGATARENLGSYSPAHDELYMLELAKMYYQIVLTYKKDVRKGQEESYNLVVGSFGKEAKGEVSLQRVLITNDAVYLSYQDVQNERGIQVKIKRGEISSYLDLLSWDSCLYKLNSDDYNLMKSASDHSKPMVVSTYHIYMLLLVFSLCTYVEKSLLLEFPALKKCQVFLTLCLVYCPIISYLFFFYSHVSLLGVLLVYVFFCGLFRGVSCRRGGQHMGEQTGQHTGDWHTIRGNPQGDDTQEERRKCLVHMRLANLCITYICIFAVDFYFFPRQFSKSFFFGNTLMDLGVGGCITSSAYSLNSKKLHSANRKGHLIDWKHFILFFLGIARYIAVKLFNYNYSLTEYGMHWNFFLTLFFTLLTCNALLCLIRGVKRTFHLSCVLICLYEIIIWRLDITSYLVVDEAERSGFFSQNREGLMNVIGSVNLYLFSFSLWNGYVFPDEGQQWERGKAERGKAARRPDEAARRPDEAARTPGEGHGQRSPARLTLKLLALSLLFHLLHLLLNYYRNYSVRILCNANYICVVSSVSLFAAALSYLVEKVLLREKTTTIPVLQQMNRHSLAVFLFCNVTMGTFNLLFQSLLFPLFFACLVLAAYSYGMLRFASLLPGPAQGEKGEKREKQQ</sequence>
<dbReference type="VEuPathDB" id="PlasmoDB:PVPAM_110038300"/>
<dbReference type="GO" id="GO:0006506">
    <property type="term" value="P:GPI anchor biosynthetic process"/>
    <property type="evidence" value="ECO:0007669"/>
    <property type="project" value="InterPro"/>
</dbReference>
<dbReference type="InterPro" id="IPR009447">
    <property type="entry name" value="PIGW/GWT1"/>
</dbReference>
<feature type="compositionally biased region" description="Basic and acidic residues" evidence="5">
    <location>
        <begin position="490"/>
        <end position="512"/>
    </location>
</feature>
<dbReference type="GO" id="GO:0032216">
    <property type="term" value="F:glucosaminyl-phosphatidylinositol O-acyltransferase activity"/>
    <property type="evidence" value="ECO:0007669"/>
    <property type="project" value="TreeGrafter"/>
</dbReference>
<feature type="transmembrane region" description="Helical" evidence="6">
    <location>
        <begin position="230"/>
        <end position="248"/>
    </location>
</feature>
<gene>
    <name evidence="7" type="ORF">PVW1_110039600</name>
</gene>
<feature type="transmembrane region" description="Helical" evidence="6">
    <location>
        <begin position="293"/>
        <end position="312"/>
    </location>
</feature>
<feature type="transmembrane region" description="Helical" evidence="6">
    <location>
        <begin position="461"/>
        <end position="481"/>
    </location>
</feature>
<keyword evidence="3 6" id="KW-1133">Transmembrane helix</keyword>
<organism evidence="7 8">
    <name type="scientific">Plasmodium vivax</name>
    <name type="common">malaria parasite P. vivax</name>
    <dbReference type="NCBI Taxonomy" id="5855"/>
    <lineage>
        <taxon>Eukaryota</taxon>
        <taxon>Sar</taxon>
        <taxon>Alveolata</taxon>
        <taxon>Apicomplexa</taxon>
        <taxon>Aconoidasida</taxon>
        <taxon>Haemosporida</taxon>
        <taxon>Plasmodiidae</taxon>
        <taxon>Plasmodium</taxon>
        <taxon>Plasmodium (Plasmodium)</taxon>
    </lineage>
</organism>
<proteinExistence type="predicted"/>
<dbReference type="Proteomes" id="UP000779233">
    <property type="component" value="Unassembled WGS sequence"/>
</dbReference>
<feature type="region of interest" description="Disordered" evidence="5">
    <location>
        <begin position="259"/>
        <end position="280"/>
    </location>
</feature>
<dbReference type="PANTHER" id="PTHR20661:SF0">
    <property type="entry name" value="PHOSPHATIDYLINOSITOL-GLYCAN BIOSYNTHESIS CLASS W PROTEIN"/>
    <property type="match status" value="1"/>
</dbReference>
<evidence type="ECO:0000256" key="4">
    <source>
        <dbReference type="ARBA" id="ARBA00023136"/>
    </source>
</evidence>
<dbReference type="GO" id="GO:0005783">
    <property type="term" value="C:endoplasmic reticulum"/>
    <property type="evidence" value="ECO:0007669"/>
    <property type="project" value="TreeGrafter"/>
</dbReference>
<accession>A0A8S4HG60</accession>
<evidence type="ECO:0000313" key="7">
    <source>
        <dbReference type="EMBL" id="CAG9477982.1"/>
    </source>
</evidence>
<feature type="region of interest" description="Disordered" evidence="5">
    <location>
        <begin position="490"/>
        <end position="522"/>
    </location>
</feature>
<keyword evidence="4 6" id="KW-0472">Membrane</keyword>
<feature type="transmembrane region" description="Helical" evidence="6">
    <location>
        <begin position="361"/>
        <end position="378"/>
    </location>
</feature>
<feature type="transmembrane region" description="Helical" evidence="6">
    <location>
        <begin position="390"/>
        <end position="410"/>
    </location>
</feature>
<evidence type="ECO:0000313" key="8">
    <source>
        <dbReference type="Proteomes" id="UP000779233"/>
    </source>
</evidence>
<feature type="transmembrane region" description="Helical" evidence="6">
    <location>
        <begin position="417"/>
        <end position="441"/>
    </location>
</feature>
<evidence type="ECO:0000256" key="5">
    <source>
        <dbReference type="SAM" id="MobiDB-lite"/>
    </source>
</evidence>
<evidence type="ECO:0000256" key="3">
    <source>
        <dbReference type="ARBA" id="ARBA00022989"/>
    </source>
</evidence>
<reference evidence="7" key="1">
    <citation type="submission" date="2021-09" db="EMBL/GenBank/DDBJ databases">
        <authorList>
            <consortium name="Pathogen Informatics"/>
        </authorList>
    </citation>
    <scope>NUCLEOTIDE SEQUENCE</scope>
    <source>
        <strain evidence="7">PvW1</strain>
    </source>
</reference>
<feature type="transmembrane region" description="Helical" evidence="6">
    <location>
        <begin position="176"/>
        <end position="195"/>
    </location>
</feature>
<name>A0A8S4HG60_PLAVI</name>
<dbReference type="AlphaFoldDB" id="A0A8S4HG60"/>
<dbReference type="Pfam" id="PF06423">
    <property type="entry name" value="GWT1"/>
    <property type="match status" value="1"/>
</dbReference>
<feature type="transmembrane region" description="Helical" evidence="6">
    <location>
        <begin position="624"/>
        <end position="641"/>
    </location>
</feature>
<evidence type="ECO:0000256" key="1">
    <source>
        <dbReference type="ARBA" id="ARBA00004141"/>
    </source>
</evidence>
<keyword evidence="2 6" id="KW-0812">Transmembrane</keyword>
<dbReference type="GO" id="GO:0072659">
    <property type="term" value="P:protein localization to plasma membrane"/>
    <property type="evidence" value="ECO:0007669"/>
    <property type="project" value="TreeGrafter"/>
</dbReference>
<dbReference type="GO" id="GO:0016020">
    <property type="term" value="C:membrane"/>
    <property type="evidence" value="ECO:0007669"/>
    <property type="project" value="UniProtKB-SubCell"/>
</dbReference>